<dbReference type="EMBL" id="WHNX01000012">
    <property type="protein sequence ID" value="MPW25982.1"/>
    <property type="molecule type" value="Genomic_DNA"/>
</dbReference>
<dbReference type="Gene3D" id="1.10.10.2910">
    <property type="match status" value="1"/>
</dbReference>
<dbReference type="RefSeq" id="WP_152804005.1">
    <property type="nucleotide sequence ID" value="NZ_WHNX01000012.1"/>
</dbReference>
<proteinExistence type="predicted"/>
<accession>A0A6A7K9B0</accession>
<gene>
    <name evidence="2" type="ORF">GC105_09280</name>
</gene>
<organism evidence="2 3">
    <name type="scientific">Alkalibaculum sporogenes</name>
    <dbReference type="NCBI Taxonomy" id="2655001"/>
    <lineage>
        <taxon>Bacteria</taxon>
        <taxon>Bacillati</taxon>
        <taxon>Bacillota</taxon>
        <taxon>Clostridia</taxon>
        <taxon>Eubacteriales</taxon>
        <taxon>Eubacteriaceae</taxon>
        <taxon>Alkalibaculum</taxon>
    </lineage>
</organism>
<dbReference type="AlphaFoldDB" id="A0A6A7K9B0"/>
<dbReference type="Proteomes" id="UP000440004">
    <property type="component" value="Unassembled WGS sequence"/>
</dbReference>
<dbReference type="Pfam" id="PF06114">
    <property type="entry name" value="Peptidase_M78"/>
    <property type="match status" value="1"/>
</dbReference>
<feature type="domain" description="IrrE N-terminal-like" evidence="1">
    <location>
        <begin position="76"/>
        <end position="178"/>
    </location>
</feature>
<name>A0A6A7K9B0_9FIRM</name>
<keyword evidence="3" id="KW-1185">Reference proteome</keyword>
<protein>
    <submittedName>
        <fullName evidence="2">ImmA/IrrE family metallo-endopeptidase</fullName>
    </submittedName>
</protein>
<dbReference type="InterPro" id="IPR010359">
    <property type="entry name" value="IrrE_HExxH"/>
</dbReference>
<comment type="caution">
    <text evidence="2">The sequence shown here is derived from an EMBL/GenBank/DDBJ whole genome shotgun (WGS) entry which is preliminary data.</text>
</comment>
<evidence type="ECO:0000259" key="1">
    <source>
        <dbReference type="Pfam" id="PF06114"/>
    </source>
</evidence>
<evidence type="ECO:0000313" key="2">
    <source>
        <dbReference type="EMBL" id="MPW25982.1"/>
    </source>
</evidence>
<reference evidence="2 3" key="1">
    <citation type="submission" date="2019-10" db="EMBL/GenBank/DDBJ databases">
        <title>Alkalibaculum tamaniensis sp.nov., a new alkaliphilic acetogen, isolated on methoxylated aromatics from a mud volcano.</title>
        <authorList>
            <person name="Khomyakova M.A."/>
            <person name="Merkel A.Y."/>
            <person name="Bonch-Osmolovskaya E.A."/>
            <person name="Slobodkin A.I."/>
        </authorList>
    </citation>
    <scope>NUCLEOTIDE SEQUENCE [LARGE SCALE GENOMIC DNA]</scope>
    <source>
        <strain evidence="2 3">M08DMB</strain>
    </source>
</reference>
<sequence length="379" mass="43888">MNPNYTKALNQSIKVLKKYSIRRVPVDIMQIIQQLLDVKTYKYSELAKNRRCTIEEVIEFFGTDLGAIARNVSKSKKVRYIIYYNDTKNNTGLDRFTISHELGHYFLGHFKLITEDVLNRGGFSLRQYEAIEKETNCFARNLLSPVPLYNRIIKDPMTLQQRVMSTFDISYKASRARIDLLTNDSYRVTDEHISYFNTYEMPCFDYCCTCGNPITIKLNFCKICGGNSIKSIWNADYSSEYIWELKYVGDIKNFGRRNYMFYEGIGVDENSKAVICPTCDNQQIDEGEHCRICGEHLVNRCTNVDHYNRSDFDGPICGALLQGNARYCSHCGNPSTFLQNSLLKPWDKVKSGNEILQFLEIEELATYEIDDDDDDDLPF</sequence>
<evidence type="ECO:0000313" key="3">
    <source>
        <dbReference type="Proteomes" id="UP000440004"/>
    </source>
</evidence>